<dbReference type="Gene3D" id="3.40.50.720">
    <property type="entry name" value="NAD(P)-binding Rossmann-like Domain"/>
    <property type="match status" value="1"/>
</dbReference>
<dbReference type="PROSITE" id="PS00061">
    <property type="entry name" value="ADH_SHORT"/>
    <property type="match status" value="1"/>
</dbReference>
<sequence length="255" mass="26736">MATVPEAGLRDKVALVTGGSRGLGREMVLAFAAAGAHVVVVSRKYEACAALAAQVRERTGREALPVACHMADWAAQERLVEQVEQHFGRIDVLVNNAGMAPRYDNLDGVTEELFDKVIGVNLKGPFRLTALVGTRMAAAEGGSVINIGSVAAERPTPHELPYAAAKAGLNALTKGFAQAFGPRVRVNAILAGPFLTDVSKHWAPEATHRRFGEYPLGRAGRPEEIVGTALHLAGPGSSFTTGAVIPVDGGRTAKA</sequence>
<dbReference type="SUPFAM" id="SSF51735">
    <property type="entry name" value="NAD(P)-binding Rossmann-fold domains"/>
    <property type="match status" value="1"/>
</dbReference>
<dbReference type="EMBL" id="JBGEHV010000019">
    <property type="protein sequence ID" value="MEY8040192.1"/>
    <property type="molecule type" value="Genomic_DNA"/>
</dbReference>
<comment type="caution">
    <text evidence="4">The sequence shown here is derived from an EMBL/GenBank/DDBJ whole genome shotgun (WGS) entry which is preliminary data.</text>
</comment>
<dbReference type="PANTHER" id="PTHR43639">
    <property type="entry name" value="OXIDOREDUCTASE, SHORT-CHAIN DEHYDROGENASE/REDUCTASE FAMILY (AFU_ORTHOLOGUE AFUA_5G02870)"/>
    <property type="match status" value="1"/>
</dbReference>
<dbReference type="NCBIfam" id="NF005559">
    <property type="entry name" value="PRK07231.1"/>
    <property type="match status" value="1"/>
</dbReference>
<dbReference type="InterPro" id="IPR002347">
    <property type="entry name" value="SDR_fam"/>
</dbReference>
<dbReference type="EC" id="1.1.1.-" evidence="4"/>
<proteinExistence type="inferred from homology"/>
<name>A0ABV4CJM4_9PSEU</name>
<evidence type="ECO:0000259" key="3">
    <source>
        <dbReference type="SMART" id="SM00822"/>
    </source>
</evidence>
<dbReference type="InterPro" id="IPR036291">
    <property type="entry name" value="NAD(P)-bd_dom_sf"/>
</dbReference>
<feature type="domain" description="Ketoreductase" evidence="3">
    <location>
        <begin position="12"/>
        <end position="198"/>
    </location>
</feature>
<organism evidence="4 5">
    <name type="scientific">Saccharopolyspora cebuensis</name>
    <dbReference type="NCBI Taxonomy" id="418759"/>
    <lineage>
        <taxon>Bacteria</taxon>
        <taxon>Bacillati</taxon>
        <taxon>Actinomycetota</taxon>
        <taxon>Actinomycetes</taxon>
        <taxon>Pseudonocardiales</taxon>
        <taxon>Pseudonocardiaceae</taxon>
        <taxon>Saccharopolyspora</taxon>
    </lineage>
</organism>
<accession>A0ABV4CJM4</accession>
<dbReference type="GO" id="GO:0016491">
    <property type="term" value="F:oxidoreductase activity"/>
    <property type="evidence" value="ECO:0007669"/>
    <property type="project" value="UniProtKB-KW"/>
</dbReference>
<dbReference type="InterPro" id="IPR057326">
    <property type="entry name" value="KR_dom"/>
</dbReference>
<dbReference type="PRINTS" id="PR00080">
    <property type="entry name" value="SDRFAMILY"/>
</dbReference>
<evidence type="ECO:0000256" key="1">
    <source>
        <dbReference type="ARBA" id="ARBA00006484"/>
    </source>
</evidence>
<dbReference type="Pfam" id="PF13561">
    <property type="entry name" value="adh_short_C2"/>
    <property type="match status" value="1"/>
</dbReference>
<gene>
    <name evidence="4" type="ORF">AB8O55_12380</name>
</gene>
<evidence type="ECO:0000256" key="2">
    <source>
        <dbReference type="ARBA" id="ARBA00023002"/>
    </source>
</evidence>
<dbReference type="PRINTS" id="PR00081">
    <property type="entry name" value="GDHRDH"/>
</dbReference>
<dbReference type="InterPro" id="IPR020904">
    <property type="entry name" value="Sc_DH/Rdtase_CS"/>
</dbReference>
<keyword evidence="5" id="KW-1185">Reference proteome</keyword>
<keyword evidence="2 4" id="KW-0560">Oxidoreductase</keyword>
<protein>
    <submittedName>
        <fullName evidence="4">SDR family NAD(P)-dependent oxidoreductase</fullName>
        <ecNumber evidence="4">1.1.1.-</ecNumber>
    </submittedName>
</protein>
<evidence type="ECO:0000313" key="5">
    <source>
        <dbReference type="Proteomes" id="UP001564626"/>
    </source>
</evidence>
<dbReference type="PANTHER" id="PTHR43639:SF1">
    <property type="entry name" value="SHORT-CHAIN DEHYDROGENASE_REDUCTASE FAMILY PROTEIN"/>
    <property type="match status" value="1"/>
</dbReference>
<evidence type="ECO:0000313" key="4">
    <source>
        <dbReference type="EMBL" id="MEY8040192.1"/>
    </source>
</evidence>
<dbReference type="SMART" id="SM00822">
    <property type="entry name" value="PKS_KR"/>
    <property type="match status" value="1"/>
</dbReference>
<dbReference type="Proteomes" id="UP001564626">
    <property type="component" value="Unassembled WGS sequence"/>
</dbReference>
<reference evidence="4 5" key="1">
    <citation type="submission" date="2024-08" db="EMBL/GenBank/DDBJ databases">
        <title>Genome mining of Saccharopolyspora cebuensis PGLac3 from Nigerian medicinal plant.</title>
        <authorList>
            <person name="Ezeobiora C.E."/>
            <person name="Igbokwe N.H."/>
            <person name="Amin D.H."/>
            <person name="Mendie U.E."/>
        </authorList>
    </citation>
    <scope>NUCLEOTIDE SEQUENCE [LARGE SCALE GENOMIC DNA]</scope>
    <source>
        <strain evidence="4 5">PGLac3</strain>
    </source>
</reference>
<dbReference type="CDD" id="cd05233">
    <property type="entry name" value="SDR_c"/>
    <property type="match status" value="1"/>
</dbReference>
<comment type="similarity">
    <text evidence="1">Belongs to the short-chain dehydrogenases/reductases (SDR) family.</text>
</comment>
<dbReference type="RefSeq" id="WP_345365514.1">
    <property type="nucleotide sequence ID" value="NZ_BAABII010000016.1"/>
</dbReference>